<feature type="compositionally biased region" description="Basic and acidic residues" evidence="1">
    <location>
        <begin position="45"/>
        <end position="59"/>
    </location>
</feature>
<dbReference type="AlphaFoldDB" id="A0A364NEH3"/>
<dbReference type="EMBL" id="QGDH01000009">
    <property type="protein sequence ID" value="RAR15708.1"/>
    <property type="molecule type" value="Genomic_DNA"/>
</dbReference>
<evidence type="ECO:0000256" key="1">
    <source>
        <dbReference type="SAM" id="MobiDB-lite"/>
    </source>
</evidence>
<reference evidence="3" key="1">
    <citation type="submission" date="2018-05" db="EMBL/GenBank/DDBJ databases">
        <title>Draft genome sequence of Stemphylium lycopersici strain CIDEFI 213.</title>
        <authorList>
            <person name="Medina R."/>
            <person name="Franco M.E.E."/>
            <person name="Lucentini C.G."/>
            <person name="Saparrat M.C.N."/>
            <person name="Balatti P.A."/>
        </authorList>
    </citation>
    <scope>NUCLEOTIDE SEQUENCE [LARGE SCALE GENOMIC DNA]</scope>
    <source>
        <strain evidence="3">CIDEFI 213</strain>
    </source>
</reference>
<keyword evidence="3" id="KW-1185">Reference proteome</keyword>
<feature type="compositionally biased region" description="Polar residues" evidence="1">
    <location>
        <begin position="74"/>
        <end position="84"/>
    </location>
</feature>
<accession>A0A364NEH3</accession>
<comment type="caution">
    <text evidence="2">The sequence shown here is derived from an EMBL/GenBank/DDBJ whole genome shotgun (WGS) entry which is preliminary data.</text>
</comment>
<evidence type="ECO:0000313" key="3">
    <source>
        <dbReference type="Proteomes" id="UP000249619"/>
    </source>
</evidence>
<name>A0A364NEH3_STELY</name>
<feature type="region of interest" description="Disordered" evidence="1">
    <location>
        <begin position="23"/>
        <end position="84"/>
    </location>
</feature>
<proteinExistence type="predicted"/>
<evidence type="ECO:0000313" key="2">
    <source>
        <dbReference type="EMBL" id="RAR15708.1"/>
    </source>
</evidence>
<organism evidence="2 3">
    <name type="scientific">Stemphylium lycopersici</name>
    <name type="common">Tomato gray leaf spot disease fungus</name>
    <name type="synonym">Thyrospora lycopersici</name>
    <dbReference type="NCBI Taxonomy" id="183478"/>
    <lineage>
        <taxon>Eukaryota</taxon>
        <taxon>Fungi</taxon>
        <taxon>Dikarya</taxon>
        <taxon>Ascomycota</taxon>
        <taxon>Pezizomycotina</taxon>
        <taxon>Dothideomycetes</taxon>
        <taxon>Pleosporomycetidae</taxon>
        <taxon>Pleosporales</taxon>
        <taxon>Pleosporineae</taxon>
        <taxon>Pleosporaceae</taxon>
        <taxon>Stemphylium</taxon>
    </lineage>
</organism>
<sequence>MPFIASKAAASFSWDNFPSPLPEAESCFAPGTPPADSIPKPGAFPDRRFNRDPGSDRRSKTFKRGKNYLGAGQAGSNTSDESVSSAAVGTNGLGSGLGAWHAPAPRATGYPRDPITIANSTKPTVCHTITPDLPMVPGRSASPSKKAVPAWAAALEKALTEDRQKTTVQTAVFPSVAVKADPENEEKSLADQNLKAKTRLSNGVACASLQMSPGATAGASSAATVYATLAKREDFVKDEGLARALATTEVGTEGANDVLHLQTAMVQKYDGSQPTNEPNGPGWIDHGYKVKTMLIRAMEHELDLEKVASERSLTNMSSSELGKYFDKVCSAHKSWWDAEKRTQALPTGVSMASQTNMSFIG</sequence>
<gene>
    <name evidence="2" type="ORF">DDE83_000940</name>
</gene>
<dbReference type="Proteomes" id="UP000249619">
    <property type="component" value="Unassembled WGS sequence"/>
</dbReference>
<protein>
    <submittedName>
        <fullName evidence="2">Uncharacterized protein</fullName>
    </submittedName>
</protein>